<keyword evidence="3 5" id="KW-0808">Transferase</keyword>
<dbReference type="PANTHER" id="PTHR43179">
    <property type="entry name" value="RHAMNOSYLTRANSFERASE WBBL"/>
    <property type="match status" value="1"/>
</dbReference>
<dbReference type="InterPro" id="IPR001173">
    <property type="entry name" value="Glyco_trans_2-like"/>
</dbReference>
<dbReference type="RefSeq" id="WP_085880120.1">
    <property type="nucleotide sequence ID" value="NZ_FWFZ01000021.1"/>
</dbReference>
<evidence type="ECO:0000256" key="2">
    <source>
        <dbReference type="ARBA" id="ARBA00022676"/>
    </source>
</evidence>
<evidence type="ECO:0000256" key="1">
    <source>
        <dbReference type="ARBA" id="ARBA00006739"/>
    </source>
</evidence>
<dbReference type="Gene3D" id="3.90.550.10">
    <property type="entry name" value="Spore Coat Polysaccharide Biosynthesis Protein SpsA, Chain A"/>
    <property type="match status" value="1"/>
</dbReference>
<evidence type="ECO:0000259" key="4">
    <source>
        <dbReference type="Pfam" id="PF00535"/>
    </source>
</evidence>
<accession>A0A1Y5TUT8</accession>
<protein>
    <submittedName>
        <fullName evidence="5">Undecaprenyl-phosphate mannosyltransferase</fullName>
        <ecNumber evidence="5">2.4.1.54</ecNumber>
    </submittedName>
</protein>
<dbReference type="EC" id="2.4.1.54" evidence="5"/>
<evidence type="ECO:0000313" key="5">
    <source>
        <dbReference type="EMBL" id="SLN68812.1"/>
    </source>
</evidence>
<dbReference type="OrthoDB" id="7665907at2"/>
<dbReference type="AlphaFoldDB" id="A0A1Y5TUT8"/>
<dbReference type="Proteomes" id="UP000193900">
    <property type="component" value="Unassembled WGS sequence"/>
</dbReference>
<evidence type="ECO:0000313" key="6">
    <source>
        <dbReference type="Proteomes" id="UP000193900"/>
    </source>
</evidence>
<name>A0A1Y5TUT8_9RHOB</name>
<organism evidence="5 6">
    <name type="scientific">Roseisalinus antarcticus</name>
    <dbReference type="NCBI Taxonomy" id="254357"/>
    <lineage>
        <taxon>Bacteria</taxon>
        <taxon>Pseudomonadati</taxon>
        <taxon>Pseudomonadota</taxon>
        <taxon>Alphaproteobacteria</taxon>
        <taxon>Rhodobacterales</taxon>
        <taxon>Roseobacteraceae</taxon>
        <taxon>Roseisalinus</taxon>
    </lineage>
</organism>
<dbReference type="PANTHER" id="PTHR43179:SF12">
    <property type="entry name" value="GALACTOFURANOSYLTRANSFERASE GLFT2"/>
    <property type="match status" value="1"/>
</dbReference>
<keyword evidence="2 5" id="KW-0328">Glycosyltransferase</keyword>
<feature type="domain" description="Glycosyltransferase 2-like" evidence="4">
    <location>
        <begin position="9"/>
        <end position="138"/>
    </location>
</feature>
<dbReference type="EMBL" id="FWFZ01000021">
    <property type="protein sequence ID" value="SLN68812.1"/>
    <property type="molecule type" value="Genomic_DNA"/>
</dbReference>
<proteinExistence type="inferred from homology"/>
<dbReference type="InterPro" id="IPR029044">
    <property type="entry name" value="Nucleotide-diphossugar_trans"/>
</dbReference>
<dbReference type="Pfam" id="PF00535">
    <property type="entry name" value="Glycos_transf_2"/>
    <property type="match status" value="1"/>
</dbReference>
<dbReference type="GO" id="GO:0047267">
    <property type="term" value="F:undecaprenyl-phosphate mannosyltransferase activity"/>
    <property type="evidence" value="ECO:0007669"/>
    <property type="project" value="UniProtKB-EC"/>
</dbReference>
<keyword evidence="6" id="KW-1185">Reference proteome</keyword>
<sequence length="317" mass="35469">MGAGRVAAIVVTYNRLEKLTATVTRLLSSPSEDLAHLVVVDNASDDGTAAWLAGLEDPRLAVLRLEVNSGGAGGFEAGLAHARDRLDPDWMLLMDDDAHPEPEALARFRAGDRARRDGWAAAVYYPGGGLCEMNRPWVNPFWHVRAFLRTLRRGRAGFHLPTAAYDAPAPTPIDGGSFVGLFLSRRAVKVGGLPDGRLFVYGDDVIYTLGLTARGMRMAFDPALRFEHDCATFDPESQAFRPLWKAYYYHRNLLLAYRRAAGPLFFWPALALILPRWWRMGLRYGADRAAYRRILRRAVRDGLRRDLSLPHEVVVRL</sequence>
<reference evidence="5 6" key="1">
    <citation type="submission" date="2017-03" db="EMBL/GenBank/DDBJ databases">
        <authorList>
            <person name="Afonso C.L."/>
            <person name="Miller P.J."/>
            <person name="Scott M.A."/>
            <person name="Spackman E."/>
            <person name="Goraichik I."/>
            <person name="Dimitrov K.M."/>
            <person name="Suarez D.L."/>
            <person name="Swayne D.E."/>
        </authorList>
    </citation>
    <scope>NUCLEOTIDE SEQUENCE [LARGE SCALE GENOMIC DNA]</scope>
    <source>
        <strain evidence="5 6">CECT 7023</strain>
    </source>
</reference>
<evidence type="ECO:0000256" key="3">
    <source>
        <dbReference type="ARBA" id="ARBA00022679"/>
    </source>
</evidence>
<comment type="similarity">
    <text evidence="1">Belongs to the glycosyltransferase 2 family.</text>
</comment>
<gene>
    <name evidence="5" type="ORF">ROA7023_03331</name>
</gene>
<dbReference type="SUPFAM" id="SSF53448">
    <property type="entry name" value="Nucleotide-diphospho-sugar transferases"/>
    <property type="match status" value="1"/>
</dbReference>